<reference evidence="20" key="1">
    <citation type="submission" date="2020-06" db="EMBL/GenBank/DDBJ databases">
        <authorList>
            <person name="Ji K."/>
            <person name="Li J."/>
        </authorList>
    </citation>
    <scope>NUCLEOTIDE SEQUENCE</scope>
    <source>
        <strain evidence="20">JKM2019</strain>
        <tissue evidence="20">Whole body</tissue>
    </source>
</reference>
<feature type="region of interest" description="Disordered" evidence="16">
    <location>
        <begin position="1903"/>
        <end position="1932"/>
    </location>
</feature>
<dbReference type="SMART" id="SM00209">
    <property type="entry name" value="TSP1"/>
    <property type="match status" value="8"/>
</dbReference>
<evidence type="ECO:0000256" key="1">
    <source>
        <dbReference type="ARBA" id="ARBA00004613"/>
    </source>
</evidence>
<evidence type="ECO:0000256" key="15">
    <source>
        <dbReference type="PROSITE-ProRule" id="PRU00276"/>
    </source>
</evidence>
<evidence type="ECO:0000256" key="4">
    <source>
        <dbReference type="ARBA" id="ARBA00022723"/>
    </source>
</evidence>
<feature type="binding site" evidence="13">
    <location>
        <position position="468"/>
    </location>
    <ligand>
        <name>Ca(2+)</name>
        <dbReference type="ChEBI" id="CHEBI:29108"/>
        <label>1</label>
    </ligand>
</feature>
<dbReference type="InterPro" id="IPR050439">
    <property type="entry name" value="ADAMTS_ADAMTS-like"/>
</dbReference>
<comment type="caution">
    <text evidence="20">The sequence shown here is derived from an EMBL/GenBank/DDBJ whole genome shotgun (WGS) entry which is preliminary data.</text>
</comment>
<organism evidence="20">
    <name type="scientific">Dermatophagoides farinae</name>
    <name type="common">American house dust mite</name>
    <dbReference type="NCBI Taxonomy" id="6954"/>
    <lineage>
        <taxon>Eukaryota</taxon>
        <taxon>Metazoa</taxon>
        <taxon>Ecdysozoa</taxon>
        <taxon>Arthropoda</taxon>
        <taxon>Chelicerata</taxon>
        <taxon>Arachnida</taxon>
        <taxon>Acari</taxon>
        <taxon>Acariformes</taxon>
        <taxon>Sarcoptiformes</taxon>
        <taxon>Astigmata</taxon>
        <taxon>Psoroptidia</taxon>
        <taxon>Analgoidea</taxon>
        <taxon>Pyroglyphidae</taxon>
        <taxon>Dermatophagoidinae</taxon>
        <taxon>Dermatophagoides</taxon>
    </lineage>
</organism>
<evidence type="ECO:0000256" key="2">
    <source>
        <dbReference type="ARBA" id="ARBA00022525"/>
    </source>
</evidence>
<protein>
    <submittedName>
        <fullName evidence="20">A disintegrin and metalloproteinase with thrombospondin motifs family protein</fullName>
    </submittedName>
</protein>
<dbReference type="InterPro" id="IPR001590">
    <property type="entry name" value="Peptidase_M12B"/>
</dbReference>
<dbReference type="InterPro" id="IPR045371">
    <property type="entry name" value="ADAMTS_CR_3"/>
</dbReference>
<name>A0A9D4NVP4_DERFA</name>
<comment type="caution">
    <text evidence="15">Lacks conserved residue(s) required for the propagation of feature annotation.</text>
</comment>
<evidence type="ECO:0000259" key="19">
    <source>
        <dbReference type="PROSITE" id="PS51046"/>
    </source>
</evidence>
<dbReference type="Pfam" id="PF17771">
    <property type="entry name" value="ADAMTS_CR_2"/>
    <property type="match status" value="1"/>
</dbReference>
<dbReference type="Gene3D" id="3.40.1620.60">
    <property type="match status" value="2"/>
</dbReference>
<dbReference type="GO" id="GO:0006508">
    <property type="term" value="P:proteolysis"/>
    <property type="evidence" value="ECO:0007669"/>
    <property type="project" value="UniProtKB-KW"/>
</dbReference>
<dbReference type="Proteomes" id="UP000828236">
    <property type="component" value="Unassembled WGS sequence"/>
</dbReference>
<dbReference type="Pfam" id="PF19236">
    <property type="entry name" value="ADAMTS_CR_3"/>
    <property type="match status" value="1"/>
</dbReference>
<keyword evidence="17" id="KW-0472">Membrane</keyword>
<evidence type="ECO:0000256" key="8">
    <source>
        <dbReference type="ARBA" id="ARBA00022833"/>
    </source>
</evidence>
<keyword evidence="8 13" id="KW-0862">Zinc</keyword>
<evidence type="ECO:0000256" key="7">
    <source>
        <dbReference type="ARBA" id="ARBA00022801"/>
    </source>
</evidence>
<accession>A0A9D4NVP4</accession>
<dbReference type="Gene3D" id="2.20.100.10">
    <property type="entry name" value="Thrombospondin type-1 (TSP1) repeat"/>
    <property type="match status" value="3"/>
</dbReference>
<evidence type="ECO:0000259" key="18">
    <source>
        <dbReference type="PROSITE" id="PS50215"/>
    </source>
</evidence>
<comment type="cofactor">
    <cofactor evidence="13">
        <name>Zn(2+)</name>
        <dbReference type="ChEBI" id="CHEBI:29105"/>
    </cofactor>
    <text evidence="13">Binds 1 zinc ion per subunit.</text>
</comment>
<feature type="binding site" evidence="13">
    <location>
        <position position="378"/>
    </location>
    <ligand>
        <name>Ca(2+)</name>
        <dbReference type="ChEBI" id="CHEBI:29108"/>
        <label>2</label>
    </ligand>
</feature>
<feature type="binding site" evidence="13 15">
    <location>
        <position position="557"/>
    </location>
    <ligand>
        <name>Zn(2+)</name>
        <dbReference type="ChEBI" id="CHEBI:29105"/>
        <note>catalytic</note>
    </ligand>
</feature>
<feature type="domain" description="Peptidase M12B" evidence="18">
    <location>
        <begin position="375"/>
        <end position="629"/>
    </location>
</feature>
<feature type="compositionally biased region" description="Polar residues" evidence="16">
    <location>
        <begin position="1619"/>
        <end position="1640"/>
    </location>
</feature>
<feature type="binding site" evidence="13">
    <location>
        <position position="378"/>
    </location>
    <ligand>
        <name>Ca(2+)</name>
        <dbReference type="ChEBI" id="CHEBI:29108"/>
        <label>1</label>
    </ligand>
</feature>
<feature type="disulfide bond" evidence="14">
    <location>
        <begin position="754"/>
        <end position="792"/>
    </location>
</feature>
<dbReference type="InterPro" id="IPR013273">
    <property type="entry name" value="ADAMTS/ADAMTS-like"/>
</dbReference>
<feature type="disulfide bond" evidence="14">
    <location>
        <begin position="689"/>
        <end position="721"/>
    </location>
</feature>
<dbReference type="InterPro" id="IPR012314">
    <property type="entry name" value="Pept_M12B_GON-ADAMTSs"/>
</dbReference>
<dbReference type="Gene3D" id="2.60.120.830">
    <property type="match status" value="1"/>
</dbReference>
<evidence type="ECO:0000256" key="3">
    <source>
        <dbReference type="ARBA" id="ARBA00022670"/>
    </source>
</evidence>
<dbReference type="Pfam" id="PF05986">
    <property type="entry name" value="ADAMTS_spacer1"/>
    <property type="match status" value="1"/>
</dbReference>
<dbReference type="CDD" id="cd04273">
    <property type="entry name" value="ZnMc_ADAMTS_like"/>
    <property type="match status" value="1"/>
</dbReference>
<gene>
    <name evidence="20" type="ORF">HUG17_2835</name>
</gene>
<dbReference type="SUPFAM" id="SSF55486">
    <property type="entry name" value="Metalloproteases ('zincins'), catalytic domain"/>
    <property type="match status" value="1"/>
</dbReference>
<feature type="disulfide bond" evidence="14">
    <location>
        <begin position="750"/>
        <end position="787"/>
    </location>
</feature>
<dbReference type="Pfam" id="PF00090">
    <property type="entry name" value="TSP_1"/>
    <property type="match status" value="2"/>
</dbReference>
<keyword evidence="13" id="KW-0106">Calcium</keyword>
<keyword evidence="17" id="KW-0812">Transmembrane</keyword>
<feature type="binding site" evidence="13">
    <location>
        <position position="627"/>
    </location>
    <ligand>
        <name>Ca(2+)</name>
        <dbReference type="ChEBI" id="CHEBI:29108"/>
        <label>1</label>
    </ligand>
</feature>
<dbReference type="InterPro" id="IPR041645">
    <property type="entry name" value="ADAMTS_CR_2"/>
</dbReference>
<dbReference type="InterPro" id="IPR000884">
    <property type="entry name" value="TSP1_rpt"/>
</dbReference>
<feature type="binding site" evidence="13">
    <location>
        <position position="461"/>
    </location>
    <ligand>
        <name>Ca(2+)</name>
        <dbReference type="ChEBI" id="CHEBI:29108"/>
        <label>1</label>
    </ligand>
</feature>
<dbReference type="GO" id="GO:0031012">
    <property type="term" value="C:extracellular matrix"/>
    <property type="evidence" value="ECO:0007669"/>
    <property type="project" value="TreeGrafter"/>
</dbReference>
<dbReference type="SUPFAM" id="SSF82895">
    <property type="entry name" value="TSP-1 type 1 repeat"/>
    <property type="match status" value="6"/>
</dbReference>
<keyword evidence="9" id="KW-0482">Metalloprotease</keyword>
<dbReference type="InterPro" id="IPR010294">
    <property type="entry name" value="ADAMTS_spacer1"/>
</dbReference>
<dbReference type="PROSITE" id="PS50215">
    <property type="entry name" value="ADAM_MEPRO"/>
    <property type="match status" value="1"/>
</dbReference>
<dbReference type="PANTHER" id="PTHR13723:SF278">
    <property type="entry name" value="ADAM METALLOPEPTIDASE WITH THROMBOSPONDIN TYPE 1 MOTIF A, ISOFORM B"/>
    <property type="match status" value="1"/>
</dbReference>
<keyword evidence="2" id="KW-0964">Secreted</keyword>
<evidence type="ECO:0000256" key="5">
    <source>
        <dbReference type="ARBA" id="ARBA00022729"/>
    </source>
</evidence>
<dbReference type="Pfam" id="PF08685">
    <property type="entry name" value="GON"/>
    <property type="match status" value="1"/>
</dbReference>
<feature type="disulfide bond" evidence="14">
    <location>
        <begin position="765"/>
        <end position="777"/>
    </location>
</feature>
<dbReference type="FunFam" id="2.20.100.10:FF:000006">
    <property type="entry name" value="A disintegrin and metalloproteinase with thrombospondin motifs 1"/>
    <property type="match status" value="1"/>
</dbReference>
<feature type="disulfide bond" evidence="14">
    <location>
        <begin position="531"/>
        <end position="624"/>
    </location>
</feature>
<evidence type="ECO:0000256" key="17">
    <source>
        <dbReference type="SAM" id="Phobius"/>
    </source>
</evidence>
<feature type="disulfide bond" evidence="14">
    <location>
        <begin position="569"/>
        <end position="608"/>
    </location>
</feature>
<dbReference type="GO" id="GO:0005576">
    <property type="term" value="C:extracellular region"/>
    <property type="evidence" value="ECO:0007669"/>
    <property type="project" value="UniProtKB-SubCell"/>
</dbReference>
<feature type="disulfide bond" evidence="14">
    <location>
        <begin position="479"/>
        <end position="519"/>
    </location>
</feature>
<dbReference type="Gene3D" id="3.40.390.10">
    <property type="entry name" value="Collagenase (Catalytic Domain)"/>
    <property type="match status" value="1"/>
</dbReference>
<comment type="subcellular location">
    <subcellularLocation>
        <location evidence="1">Secreted</location>
    </subcellularLocation>
</comment>
<evidence type="ECO:0000256" key="12">
    <source>
        <dbReference type="PIRSR" id="PIRSR613273-1"/>
    </source>
</evidence>
<evidence type="ECO:0000256" key="9">
    <source>
        <dbReference type="ARBA" id="ARBA00023049"/>
    </source>
</evidence>
<dbReference type="InterPro" id="IPR024079">
    <property type="entry name" value="MetalloPept_cat_dom_sf"/>
</dbReference>
<dbReference type="GO" id="GO:0008270">
    <property type="term" value="F:zinc ion binding"/>
    <property type="evidence" value="ECO:0007669"/>
    <property type="project" value="InterPro"/>
</dbReference>
<feature type="transmembrane region" description="Helical" evidence="17">
    <location>
        <begin position="63"/>
        <end position="86"/>
    </location>
</feature>
<dbReference type="FunFam" id="2.20.100.10:FF:000005">
    <property type="entry name" value="ADAM metallopeptidase with thrombospondin type 1 motif 9"/>
    <property type="match status" value="1"/>
</dbReference>
<feature type="compositionally biased region" description="Low complexity" evidence="16">
    <location>
        <begin position="1903"/>
        <end position="1916"/>
    </location>
</feature>
<feature type="active site" evidence="12 15">
    <location>
        <position position="554"/>
    </location>
</feature>
<evidence type="ECO:0000256" key="11">
    <source>
        <dbReference type="ARBA" id="ARBA00023180"/>
    </source>
</evidence>
<dbReference type="EMBL" id="SDOV01000007">
    <property type="protein sequence ID" value="KAH7638802.1"/>
    <property type="molecule type" value="Genomic_DNA"/>
</dbReference>
<dbReference type="PANTHER" id="PTHR13723">
    <property type="entry name" value="ADAMTS A DISINTEGRIN AND METALLOPROTEASE WITH THROMBOSPONDIN MOTIFS PROTEASE"/>
    <property type="match status" value="1"/>
</dbReference>
<evidence type="ECO:0000256" key="13">
    <source>
        <dbReference type="PIRSR" id="PIRSR613273-2"/>
    </source>
</evidence>
<keyword evidence="3" id="KW-0645">Protease</keyword>
<dbReference type="PRINTS" id="PR01857">
    <property type="entry name" value="ADAMTSFAMILY"/>
</dbReference>
<dbReference type="Pfam" id="PF19030">
    <property type="entry name" value="TSP1_ADAMTS"/>
    <property type="match status" value="5"/>
</dbReference>
<keyword evidence="7" id="KW-0378">Hydrolase</keyword>
<keyword evidence="17" id="KW-1133">Transmembrane helix</keyword>
<reference evidence="20" key="2">
    <citation type="journal article" date="2021" name="World Allergy Organ. J.">
        <title>Chromosome-level assembly of Dermatophagoides farinae genome and transcriptome reveals two novel allergens Der f 37 and Der f 39.</title>
        <authorList>
            <person name="Chen J."/>
            <person name="Cai Z."/>
            <person name="Fan D."/>
            <person name="Hu J."/>
            <person name="Hou Y."/>
            <person name="He Y."/>
            <person name="Zhang Z."/>
            <person name="Zhao Z."/>
            <person name="Gao P."/>
            <person name="Hu W."/>
            <person name="Sun J."/>
            <person name="Li J."/>
            <person name="Ji K."/>
        </authorList>
    </citation>
    <scope>NUCLEOTIDE SEQUENCE</scope>
    <source>
        <strain evidence="20">JKM2019</strain>
    </source>
</reference>
<proteinExistence type="predicted"/>
<feature type="binding site" evidence="13">
    <location>
        <position position="627"/>
    </location>
    <ligand>
        <name>Ca(2+)</name>
        <dbReference type="ChEBI" id="CHEBI:29108"/>
        <label>2</label>
    </ligand>
</feature>
<keyword evidence="4 13" id="KW-0479">Metal-binding</keyword>
<dbReference type="GO" id="GO:0030198">
    <property type="term" value="P:extracellular matrix organization"/>
    <property type="evidence" value="ECO:0007669"/>
    <property type="project" value="InterPro"/>
</dbReference>
<evidence type="ECO:0000256" key="10">
    <source>
        <dbReference type="ARBA" id="ARBA00023157"/>
    </source>
</evidence>
<dbReference type="InterPro" id="IPR036383">
    <property type="entry name" value="TSP1_rpt_sf"/>
</dbReference>
<evidence type="ECO:0000256" key="16">
    <source>
        <dbReference type="SAM" id="MobiDB-lite"/>
    </source>
</evidence>
<dbReference type="PROSITE" id="PS51046">
    <property type="entry name" value="GON"/>
    <property type="match status" value="1"/>
</dbReference>
<feature type="disulfide bond" evidence="14">
    <location>
        <begin position="450"/>
        <end position="537"/>
    </location>
</feature>
<feature type="compositionally biased region" description="Basic residues" evidence="16">
    <location>
        <begin position="1917"/>
        <end position="1932"/>
    </location>
</feature>
<feature type="binding site" evidence="13">
    <location>
        <position position="461"/>
    </location>
    <ligand>
        <name>Ca(2+)</name>
        <dbReference type="ChEBI" id="CHEBI:29108"/>
        <label>2</label>
    </ligand>
</feature>
<feature type="binding site" evidence="13 15">
    <location>
        <position position="553"/>
    </location>
    <ligand>
        <name>Zn(2+)</name>
        <dbReference type="ChEBI" id="CHEBI:29105"/>
        <note>catalytic</note>
    </ligand>
</feature>
<keyword evidence="10 14" id="KW-1015">Disulfide bond</keyword>
<feature type="disulfide bond" evidence="14">
    <location>
        <begin position="672"/>
        <end position="694"/>
    </location>
</feature>
<feature type="disulfide bond" evidence="14">
    <location>
        <begin position="683"/>
        <end position="702"/>
    </location>
</feature>
<evidence type="ECO:0000256" key="6">
    <source>
        <dbReference type="ARBA" id="ARBA00022737"/>
    </source>
</evidence>
<feature type="binding site" evidence="13">
    <location>
        <position position="624"/>
    </location>
    <ligand>
        <name>Ca(2+)</name>
        <dbReference type="ChEBI" id="CHEBI:29108"/>
        <label>1</label>
    </ligand>
</feature>
<keyword evidence="5" id="KW-0732">Signal</keyword>
<keyword evidence="11" id="KW-0325">Glycoprotein</keyword>
<feature type="region of interest" description="Disordered" evidence="16">
    <location>
        <begin position="107"/>
        <end position="144"/>
    </location>
</feature>
<evidence type="ECO:0000313" key="20">
    <source>
        <dbReference type="EMBL" id="KAH7638802.1"/>
    </source>
</evidence>
<feature type="domain" description="GON" evidence="19">
    <location>
        <begin position="2045"/>
        <end position="2268"/>
    </location>
</feature>
<feature type="disulfide bond" evidence="14">
    <location>
        <begin position="715"/>
        <end position="726"/>
    </location>
</feature>
<feature type="binding site" evidence="13 15">
    <location>
        <position position="563"/>
    </location>
    <ligand>
        <name>Zn(2+)</name>
        <dbReference type="ChEBI" id="CHEBI:29105"/>
        <note>catalytic</note>
    </ligand>
</feature>
<feature type="compositionally biased region" description="Low complexity" evidence="16">
    <location>
        <begin position="108"/>
        <end position="127"/>
    </location>
</feature>
<evidence type="ECO:0000256" key="14">
    <source>
        <dbReference type="PIRSR" id="PIRSR613273-3"/>
    </source>
</evidence>
<feature type="region of interest" description="Disordered" evidence="16">
    <location>
        <begin position="1619"/>
        <end position="1692"/>
    </location>
</feature>
<sequence>MFESITKRIVLLTTRLSAYHHSMIMAAIRMIDNRYNRKFVHHHHHFNSNNSNVRSSSSSKHSFLLSILLLLMFIGNCSTTLFTTILPQQQQQQKSIDQHSNDWWPIINSNDDNTATSNNNNNNNSVDRNSHHHHQQQQQQFQNNHLDQNRNRILLFRPRLRITTTNSLELIIQLENQSSMTLPKSLLLMTADRKFFKLSINLTAQKFIEQNHHHHQHLIYAVQQKNPDENDFYETIEQKIHYNYSSFYTDNLLETFQNYRHQTAKQQQQQRQKLCQLFIGHQMINNNSNDNLTATITICTDGSMNGIITFDHMDGHILIEEQHAQRQYCHHMNVIDDNVQTLLYSSCEHRIQFIGNFNQQQQQRQRLKRSYSSERTIEMSIVTDLSMYLYHENSLRNYVFTLIAMVSHLFKHSSIGNEINIKLVKLTSLIDEQQEKNWYGSAHKTLRHFCRWQFEHNHPADDNPLHYDTAILLTKIDLCSKNDYNSNHHNNEMDNHDHHHYYYDWQNRRTMTKKPRSSCDTLGLAHSGQICDPETSCAIVEDNGLSAAFTIAHELGHLLGVPHDDEEQCKRFYAQTNADHQVANKRAEFNVMVRMIDSNSHMWSWSSCSKHFITEFLDSGHGDCLLDNNSVDIRQSSTDDSRVYETFRRRSFIDVKYSKLPAGALYNADEQCRFVFDRNSSICLDMPYCRKLWCTSNTVGGCRTQHMPWADGTECGNGYWCQEGKCVRIDHAALHPIDGGWGDWSPWSECSLNCGGGIQRSRRDCTNPSPRNGGKFCIGERVRYESCNLEPCQHQSHNEDSRAQQCAEYNRYNITWTPKYDGMPSSDVCALYCESNSGESHKLKSRVIDGTPCSPESFDICVNGKCLMAGCDRILGSNLRIDYCGVCGGNNSTCREINGQFKPRTVQHGYTFVLSIPPGATNVEIVKEPSSTSADNWLALRGEYDNYLLNGHFTVNVYERKWYYGGTTVEYSGTKSHGYERIKITRAIHNPLHLEILCVGELHIPIINYHFAVTSDNDFISYKWMIDPYWSTCSKACNGEQERKSFCVATMRSSWLMDNSQPQINEIKVIDDYCDQQSRPSTEYRVCNVHCELEWHIHQLGQCSSKCGHGFLQRQINCTQTFINHNERIYIDDFYCHHLGPKPADVQNCTGNDCIITYQWQYSEWSQCTILQQQHQHHTCGQGQQNRIAHCISTTYLDNDPTNVIHTNVGQELCQQHLSEPIILVQSCQIECPHWRVDQWSECKGSCTANDNNGERHRKVDCMHGEQKVADAYCRILEPKPSERTSCELIDCRVSEKKMTDLYHHLDNRTNEAKAYHFTSGFIDKESMINHNEIYGYHQSRHHNIAASSSSSSWQSGEWSSCDILTQYVKEYHNRFTENFQLPNCFDSIEQVNILRERFIPLFHLNNSLYSHAYTDLAHLLGLDEAKLKRRRYVACVNTKNQQVMTDNDCDGNLKPKSEEYCPIEQSLLRLMPEFNVHLCPSSSTTTTMNPYQQQQQQPRYIEKMEWHTSEWSACFCDPNRRRYIRKRSVYCIRLADGNNIRDEYCHHNQPLLMKPNEIEECTTMMMMMTAAVNECDPYSRQMLQEQTEIDQSNYSTINYRYHDDDIRSTSTTSIKPSMITTTSTTEPPQMSSSIFDSFKTTSSNVQHSHHHHQQTPILPVAKTTLQEQQQQQQHYSNSFDHHSTKSESILHSSTIDRQNSIIQMSTTTTSSPSIIDDDGWTEWYDWSECSVKCGNGVQTREPKCSIIESNQSSSSCDERQRPQRQYRSCYRMCDLFQWHYSDWSPCQAECGQNGIRTRTAECHDWTGTRVSDHFCENLDQHQSTSIILKEQCHRMDCNKLVWRTGQWSECTKSCGFGEQLRTVTCHRINKFGIIDPRPLDHQHYHHNLNSILRRKRQRFRTRQQQQFYNSSNRNSNKQRKRTKNRLRRRQRRLNRNQNYYYSYQMHNNNSDYDDDYWCDPNDKPSESQTCNLGPCLQQSSSILSDAFVWRTGEWQFCSSPCGFGYQRRKVYCYSQRMKTRVDRSHCDVRSKPEKRRQCNLRSCEVISCQDRRDRARINNDGIYELWIQGTMIRVYCYGMNFLEKPLEYLILNENTYDDNYSESSNIYGSSDCSRYQQQQRRKSSIHFKYVRFDALSMQIFVNDTRFSMTDSNNFDTQPIGYGQAFIHGCPLNGHHHNSITNCYFSNPEQNPYHPNTNLVQSMFSINLQKTGLIIDDDIDQWIIDDGNNDLLEKNVQISPNGEKIIGYCSFKTEKLPMQITNIPPSLNCRIGCRPINDIIRMRIP</sequence>
<dbReference type="GO" id="GO:0004222">
    <property type="term" value="F:metalloendopeptidase activity"/>
    <property type="evidence" value="ECO:0007669"/>
    <property type="project" value="InterPro"/>
</dbReference>
<keyword evidence="6" id="KW-0677">Repeat</keyword>
<dbReference type="PROSITE" id="PS50092">
    <property type="entry name" value="TSP1"/>
    <property type="match status" value="6"/>
</dbReference>